<proteinExistence type="predicted"/>
<dbReference type="KEGG" id="bda:FSZ17_13960"/>
<accession>A0A5B8ZD21</accession>
<gene>
    <name evidence="1" type="ORF">FSZ17_13960</name>
</gene>
<dbReference type="STRING" id="1742359.GCA_001439625_01861"/>
<keyword evidence="2" id="KW-1185">Reference proteome</keyword>
<dbReference type="OrthoDB" id="282886at2"/>
<evidence type="ECO:0000313" key="1">
    <source>
        <dbReference type="EMBL" id="QED50143.1"/>
    </source>
</evidence>
<organism evidence="1 2">
    <name type="scientific">Cytobacillus dafuensis</name>
    <name type="common">Bacillus dafuensis</name>
    <dbReference type="NCBI Taxonomy" id="1742359"/>
    <lineage>
        <taxon>Bacteria</taxon>
        <taxon>Bacillati</taxon>
        <taxon>Bacillota</taxon>
        <taxon>Bacilli</taxon>
        <taxon>Bacillales</taxon>
        <taxon>Bacillaceae</taxon>
        <taxon>Cytobacillus</taxon>
    </lineage>
</organism>
<dbReference type="EMBL" id="CP042593">
    <property type="protein sequence ID" value="QED50143.1"/>
    <property type="molecule type" value="Genomic_DNA"/>
</dbReference>
<dbReference type="InterPro" id="IPR019635">
    <property type="entry name" value="DUF2500"/>
</dbReference>
<dbReference type="Pfam" id="PF10694">
    <property type="entry name" value="DUF2500"/>
    <property type="match status" value="1"/>
</dbReference>
<sequence>MFSFFTLIFPIFFIVVFGFILFQVVQGIKQWNYNNKQPVLDVSANLVAKRTQVSRHAHNHDNHVHHHSTTSYYATFEVESGDRMELQVSGSEYGQLVEGDFGKLKFQGTRFLGFDRDNKS</sequence>
<name>A0A5B8ZD21_CYTDA</name>
<dbReference type="Proteomes" id="UP000321555">
    <property type="component" value="Chromosome"/>
</dbReference>
<protein>
    <submittedName>
        <fullName evidence="1">DUF2500 domain-containing protein</fullName>
    </submittedName>
</protein>
<dbReference type="Gene3D" id="2.40.50.660">
    <property type="match status" value="1"/>
</dbReference>
<dbReference type="AlphaFoldDB" id="A0A5B8ZD21"/>
<evidence type="ECO:0000313" key="2">
    <source>
        <dbReference type="Proteomes" id="UP000321555"/>
    </source>
</evidence>
<reference evidence="2" key="1">
    <citation type="submission" date="2019-08" db="EMBL/GenBank/DDBJ databases">
        <authorList>
            <person name="Zheng X."/>
        </authorList>
    </citation>
    <scope>NUCLEOTIDE SEQUENCE [LARGE SCALE GENOMIC DNA]</scope>
    <source>
        <strain evidence="2">FJAT-25496</strain>
    </source>
</reference>